<dbReference type="InterPro" id="IPR029016">
    <property type="entry name" value="GAF-like_dom_sf"/>
</dbReference>
<feature type="transmembrane region" description="Helical" evidence="2">
    <location>
        <begin position="184"/>
        <end position="202"/>
    </location>
</feature>
<evidence type="ECO:0000256" key="2">
    <source>
        <dbReference type="SAM" id="Phobius"/>
    </source>
</evidence>
<keyword evidence="2" id="KW-0812">Transmembrane</keyword>
<keyword evidence="6" id="KW-1185">Reference proteome</keyword>
<dbReference type="SUPFAM" id="SSF141868">
    <property type="entry name" value="EAL domain-like"/>
    <property type="match status" value="1"/>
</dbReference>
<dbReference type="SUPFAM" id="SSF55073">
    <property type="entry name" value="Nucleotide cyclase"/>
    <property type="match status" value="1"/>
</dbReference>
<dbReference type="RefSeq" id="WP_205259196.1">
    <property type="nucleotide sequence ID" value="NZ_JAERWK010000005.1"/>
</dbReference>
<dbReference type="PANTHER" id="PTHR33121">
    <property type="entry name" value="CYCLIC DI-GMP PHOSPHODIESTERASE PDEF"/>
    <property type="match status" value="1"/>
</dbReference>
<proteinExistence type="predicted"/>
<keyword evidence="2" id="KW-1133">Transmembrane helix</keyword>
<comment type="caution">
    <text evidence="5">The sequence shown here is derived from an EMBL/GenBank/DDBJ whole genome shotgun (WGS) entry which is preliminary data.</text>
</comment>
<dbReference type="Gene3D" id="3.30.70.270">
    <property type="match status" value="1"/>
</dbReference>
<dbReference type="GO" id="GO:0071111">
    <property type="term" value="F:cyclic-guanylate-specific phosphodiesterase activity"/>
    <property type="evidence" value="ECO:0007669"/>
    <property type="project" value="InterPro"/>
</dbReference>
<feature type="compositionally biased region" description="Low complexity" evidence="1">
    <location>
        <begin position="26"/>
        <end position="56"/>
    </location>
</feature>
<evidence type="ECO:0000313" key="6">
    <source>
        <dbReference type="Proteomes" id="UP000663792"/>
    </source>
</evidence>
<dbReference type="Proteomes" id="UP000663792">
    <property type="component" value="Unassembled WGS sequence"/>
</dbReference>
<dbReference type="InterPro" id="IPR003018">
    <property type="entry name" value="GAF"/>
</dbReference>
<evidence type="ECO:0000313" key="5">
    <source>
        <dbReference type="EMBL" id="MBM9466229.1"/>
    </source>
</evidence>
<evidence type="ECO:0000259" key="3">
    <source>
        <dbReference type="PROSITE" id="PS50883"/>
    </source>
</evidence>
<dbReference type="Pfam" id="PF13492">
    <property type="entry name" value="GAF_3"/>
    <property type="match status" value="1"/>
</dbReference>
<dbReference type="InterPro" id="IPR043128">
    <property type="entry name" value="Rev_trsase/Diguanyl_cyclase"/>
</dbReference>
<dbReference type="InterPro" id="IPR029787">
    <property type="entry name" value="Nucleotide_cyclase"/>
</dbReference>
<feature type="transmembrane region" description="Helical" evidence="2">
    <location>
        <begin position="250"/>
        <end position="271"/>
    </location>
</feature>
<feature type="domain" description="GGDEF" evidence="4">
    <location>
        <begin position="514"/>
        <end position="646"/>
    </location>
</feature>
<feature type="transmembrane region" description="Helical" evidence="2">
    <location>
        <begin position="277"/>
        <end position="297"/>
    </location>
</feature>
<keyword evidence="2" id="KW-0472">Membrane</keyword>
<dbReference type="SMART" id="SM00267">
    <property type="entry name" value="GGDEF"/>
    <property type="match status" value="1"/>
</dbReference>
<name>A0A938YDL0_9ACTN</name>
<dbReference type="InterPro" id="IPR050706">
    <property type="entry name" value="Cyclic-di-GMP_PDE-like"/>
</dbReference>
<dbReference type="CDD" id="cd01949">
    <property type="entry name" value="GGDEF"/>
    <property type="match status" value="1"/>
</dbReference>
<dbReference type="SMART" id="SM00065">
    <property type="entry name" value="GAF"/>
    <property type="match status" value="1"/>
</dbReference>
<dbReference type="EMBL" id="JAERWK010000005">
    <property type="protein sequence ID" value="MBM9466229.1"/>
    <property type="molecule type" value="Genomic_DNA"/>
</dbReference>
<dbReference type="PANTHER" id="PTHR33121:SF79">
    <property type="entry name" value="CYCLIC DI-GMP PHOSPHODIESTERASE PDED-RELATED"/>
    <property type="match status" value="1"/>
</dbReference>
<dbReference type="CDD" id="cd01948">
    <property type="entry name" value="EAL"/>
    <property type="match status" value="1"/>
</dbReference>
<dbReference type="Gene3D" id="3.30.450.40">
    <property type="match status" value="1"/>
</dbReference>
<organism evidence="5 6">
    <name type="scientific">Nakamurella leprariae</name>
    <dbReference type="NCBI Taxonomy" id="2803911"/>
    <lineage>
        <taxon>Bacteria</taxon>
        <taxon>Bacillati</taxon>
        <taxon>Actinomycetota</taxon>
        <taxon>Actinomycetes</taxon>
        <taxon>Nakamurellales</taxon>
        <taxon>Nakamurellaceae</taxon>
        <taxon>Nakamurella</taxon>
    </lineage>
</organism>
<reference evidence="5" key="1">
    <citation type="submission" date="2021-01" db="EMBL/GenBank/DDBJ databases">
        <title>YIM 132084 draft genome.</title>
        <authorList>
            <person name="An D."/>
        </authorList>
    </citation>
    <scope>NUCLEOTIDE SEQUENCE</scope>
    <source>
        <strain evidence="5">YIM 132084</strain>
    </source>
</reference>
<dbReference type="InterPro" id="IPR000160">
    <property type="entry name" value="GGDEF_dom"/>
</dbReference>
<accession>A0A938YDL0</accession>
<evidence type="ECO:0000256" key="1">
    <source>
        <dbReference type="SAM" id="MobiDB-lite"/>
    </source>
</evidence>
<feature type="transmembrane region" description="Helical" evidence="2">
    <location>
        <begin position="146"/>
        <end position="172"/>
    </location>
</feature>
<dbReference type="NCBIfam" id="TIGR00254">
    <property type="entry name" value="GGDEF"/>
    <property type="match status" value="1"/>
</dbReference>
<dbReference type="AlphaFoldDB" id="A0A938YDL0"/>
<dbReference type="PROSITE" id="PS50887">
    <property type="entry name" value="GGDEF"/>
    <property type="match status" value="1"/>
</dbReference>
<protein>
    <submittedName>
        <fullName evidence="5">EAL domain-containing protein</fullName>
    </submittedName>
</protein>
<dbReference type="InterPro" id="IPR001633">
    <property type="entry name" value="EAL_dom"/>
</dbReference>
<dbReference type="Pfam" id="PF00563">
    <property type="entry name" value="EAL"/>
    <property type="match status" value="1"/>
</dbReference>
<sequence length="925" mass="98895">MTGDAEARAASMRPAVQAVPTRPSGGPVEVAPPSEAAPSSGVAVPEPGPVEPGRSGTDTAGTVGEARPQRGRRTADWVYPRAATVMVLLSALLWFPLLRDPSSVDPVAALVGILVLGGAFLVGELFPLRVDVRRETVVISLSELPLVVGLLLMPPWVVLVAHVAAGLTVYLARKDGWRRSAMNLSLILVETGVAAVIAQLVARGDVTGQPLWAQAYLAVAAGVLAAALVSALAVGVLYHLLGTQEPLTRLVSRSMLQAATVVTFSLVAYGIWEGVPVAGPVLCVAMAVILGVVYRVYSDFLREHADLAKMYGFGRWVNSLGTPEAGETADSAAPVADAATTTEVDWPQLLEQVRDQLNAKSASLYLDDGPGSRPVALVARLDGAAVEPPPPADDPLLERAAALGGLKVSSDRTTEQALHTALQRRDSWDVMVVPLRSGDRSRGFLEVRDPSSRWGRFTDNDLTLLGTLAGHLATALDNVRLLDTLRHAAYHDTVTGLRNRLGFAAALDQAATHGGGAVMLVDLDVLSQVNNALGHSRGEELLRMAGQRLVAAAGGHPVARIEGDRFAVLLDADHGTELDRARRLRSAVGGAYSLDGIEIDPHAVAGVAELPGGPDRLPDAGVVLQRADMALLAARAGQETLQLYRPSMGEVYRRRFQLVTQFRQAVEQGDIVVHYQPKVRLSDDEVIGAEALVRWSHPEFGLVSPAEFVEAIETTGSIEILLEHVLDIVLAQIQAWTARDRRLSVSVNLSMRNLLAERFLETVAGQLERYGVPPELLLFEITESSVMARPEVSLPVLRDLANLGVQLSVDDFGTGYSSLAYLRRLPIDEMKIDKSFVQGMATDMGDHAIVKAIVELAHNLGLVVVAEGVEGAETKTMLEKMGCDQMQGFLLSRPLPVDKFETWLKTRASVGDDPGGDIDPLRPAQ</sequence>
<dbReference type="Pfam" id="PF00990">
    <property type="entry name" value="GGDEF"/>
    <property type="match status" value="1"/>
</dbReference>
<dbReference type="InterPro" id="IPR035919">
    <property type="entry name" value="EAL_sf"/>
</dbReference>
<feature type="transmembrane region" description="Helical" evidence="2">
    <location>
        <begin position="77"/>
        <end position="95"/>
    </location>
</feature>
<dbReference type="SMART" id="SM00052">
    <property type="entry name" value="EAL"/>
    <property type="match status" value="1"/>
</dbReference>
<feature type="domain" description="EAL" evidence="3">
    <location>
        <begin position="655"/>
        <end position="908"/>
    </location>
</feature>
<dbReference type="SUPFAM" id="SSF55781">
    <property type="entry name" value="GAF domain-like"/>
    <property type="match status" value="1"/>
</dbReference>
<dbReference type="Gene3D" id="3.20.20.450">
    <property type="entry name" value="EAL domain"/>
    <property type="match status" value="1"/>
</dbReference>
<evidence type="ECO:0000259" key="4">
    <source>
        <dbReference type="PROSITE" id="PS50887"/>
    </source>
</evidence>
<dbReference type="PROSITE" id="PS50883">
    <property type="entry name" value="EAL"/>
    <property type="match status" value="1"/>
</dbReference>
<gene>
    <name evidence="5" type="ORF">JL106_02910</name>
</gene>
<feature type="transmembrane region" description="Helical" evidence="2">
    <location>
        <begin position="214"/>
        <end position="238"/>
    </location>
</feature>
<feature type="transmembrane region" description="Helical" evidence="2">
    <location>
        <begin position="107"/>
        <end position="126"/>
    </location>
</feature>
<feature type="region of interest" description="Disordered" evidence="1">
    <location>
        <begin position="1"/>
        <end position="71"/>
    </location>
</feature>